<accession>A0A9D1WIU0</accession>
<dbReference type="InterPro" id="IPR009711">
    <property type="entry name" value="UPF0473"/>
</dbReference>
<sequence length="87" mass="10012">MEKITLHTENGEELNFFVEEQTRINGCNYLLVSEAAKDEEEVQAYILKDISADESPEACYVFVEEEKELEAVSAVFQQMLEDTDLQM</sequence>
<dbReference type="Proteomes" id="UP000886817">
    <property type="component" value="Unassembled WGS sequence"/>
</dbReference>
<comment type="caution">
    <text evidence="1">The sequence shown here is derived from an EMBL/GenBank/DDBJ whole genome shotgun (WGS) entry which is preliminary data.</text>
</comment>
<evidence type="ECO:0000313" key="1">
    <source>
        <dbReference type="EMBL" id="HIX59713.1"/>
    </source>
</evidence>
<evidence type="ECO:0000313" key="2">
    <source>
        <dbReference type="Proteomes" id="UP000886817"/>
    </source>
</evidence>
<protein>
    <submittedName>
        <fullName evidence="1">DUF1292 domain-containing protein</fullName>
    </submittedName>
</protein>
<dbReference type="Pfam" id="PF06949">
    <property type="entry name" value="DUF1292"/>
    <property type="match status" value="1"/>
</dbReference>
<organism evidence="1 2">
    <name type="scientific">Candidatus Blautia gallistercoris</name>
    <dbReference type="NCBI Taxonomy" id="2838490"/>
    <lineage>
        <taxon>Bacteria</taxon>
        <taxon>Bacillati</taxon>
        <taxon>Bacillota</taxon>
        <taxon>Clostridia</taxon>
        <taxon>Lachnospirales</taxon>
        <taxon>Lachnospiraceae</taxon>
        <taxon>Blautia</taxon>
    </lineage>
</organism>
<dbReference type="EMBL" id="DXEX01000181">
    <property type="protein sequence ID" value="HIX59713.1"/>
    <property type="molecule type" value="Genomic_DNA"/>
</dbReference>
<reference evidence="1" key="2">
    <citation type="submission" date="2021-04" db="EMBL/GenBank/DDBJ databases">
        <authorList>
            <person name="Gilroy R."/>
        </authorList>
    </citation>
    <scope>NUCLEOTIDE SEQUENCE</scope>
    <source>
        <strain evidence="1">ChiSjej1B19-8411</strain>
    </source>
</reference>
<dbReference type="AlphaFoldDB" id="A0A9D1WIU0"/>
<proteinExistence type="predicted"/>
<reference evidence="1" key="1">
    <citation type="journal article" date="2021" name="PeerJ">
        <title>Extensive microbial diversity within the chicken gut microbiome revealed by metagenomics and culture.</title>
        <authorList>
            <person name="Gilroy R."/>
            <person name="Ravi A."/>
            <person name="Getino M."/>
            <person name="Pursley I."/>
            <person name="Horton D.L."/>
            <person name="Alikhan N.F."/>
            <person name="Baker D."/>
            <person name="Gharbi K."/>
            <person name="Hall N."/>
            <person name="Watson M."/>
            <person name="Adriaenssens E.M."/>
            <person name="Foster-Nyarko E."/>
            <person name="Jarju S."/>
            <person name="Secka A."/>
            <person name="Antonio M."/>
            <person name="Oren A."/>
            <person name="Chaudhuri R.R."/>
            <person name="La Ragione R."/>
            <person name="Hildebrand F."/>
            <person name="Pallen M.J."/>
        </authorList>
    </citation>
    <scope>NUCLEOTIDE SEQUENCE</scope>
    <source>
        <strain evidence="1">ChiSjej1B19-8411</strain>
    </source>
</reference>
<name>A0A9D1WIU0_9FIRM</name>
<gene>
    <name evidence="1" type="ORF">IAA45_08370</name>
</gene>